<gene>
    <name evidence="1" type="ORF">CQW49_24030</name>
</gene>
<dbReference type="Proteomes" id="UP000230709">
    <property type="component" value="Plasmid pOB3b3"/>
</dbReference>
<dbReference type="EMBL" id="CP023740">
    <property type="protein sequence ID" value="ATQ71009.1"/>
    <property type="molecule type" value="Genomic_DNA"/>
</dbReference>
<keyword evidence="2" id="KW-1185">Reference proteome</keyword>
<dbReference type="KEGG" id="mtw:CQW49_24030"/>
<keyword evidence="1" id="KW-0614">Plasmid</keyword>
<dbReference type="AlphaFoldDB" id="A0A2D2D851"/>
<reference evidence="2" key="1">
    <citation type="submission" date="2017-10" db="EMBL/GenBank/DDBJ databases">
        <title>Completed PacBio SMRT sequence of Methylosinus trichosporium OB3b reveals presence of a third large plasmid.</title>
        <authorList>
            <person name="Charles T.C."/>
            <person name="Lynch M.D.J."/>
            <person name="Heil J.R."/>
            <person name="Cheng J."/>
        </authorList>
    </citation>
    <scope>NUCLEOTIDE SEQUENCE [LARGE SCALE GENOMIC DNA]</scope>
    <source>
        <strain evidence="2">OB3b</strain>
        <plasmid evidence="2">pob3b3</plasmid>
    </source>
</reference>
<accession>A0A2D2D851</accession>
<geneLocation type="plasmid" evidence="2">
    <name>pob3b3</name>
</geneLocation>
<sequence length="147" mass="15854">MEHVVDRGGRDSVAWGRRAIDDEIDRAPPLLHVTHDTCSTAARWRCAIMPPVHPSICAAPPLRAAQSRRDDRFNKFPHGKVQNCSRLFVLSKRDGGSPAEGEVQMASSSLNVPSAASKAAGVTQVFSQDEVCVGAAWPGRLRTQALG</sequence>
<evidence type="ECO:0000313" key="1">
    <source>
        <dbReference type="EMBL" id="ATQ71009.1"/>
    </source>
</evidence>
<proteinExistence type="predicted"/>
<evidence type="ECO:0000313" key="2">
    <source>
        <dbReference type="Proteomes" id="UP000230709"/>
    </source>
</evidence>
<name>A0A2D2D851_METT3</name>
<protein>
    <submittedName>
        <fullName evidence="1">Uncharacterized protein</fullName>
    </submittedName>
</protein>
<organism evidence="1 2">
    <name type="scientific">Methylosinus trichosporium (strain ATCC 35070 / NCIMB 11131 / UNIQEM 75 / OB3b)</name>
    <dbReference type="NCBI Taxonomy" id="595536"/>
    <lineage>
        <taxon>Bacteria</taxon>
        <taxon>Pseudomonadati</taxon>
        <taxon>Pseudomonadota</taxon>
        <taxon>Alphaproteobacteria</taxon>
        <taxon>Hyphomicrobiales</taxon>
        <taxon>Methylocystaceae</taxon>
        <taxon>Methylosinus</taxon>
    </lineage>
</organism>